<protein>
    <submittedName>
        <fullName evidence="2">tRNA threonylcarbamoyladenosine dehydratase</fullName>
    </submittedName>
</protein>
<dbReference type="PANTHER" id="PTHR43267">
    <property type="entry name" value="TRNA THREONYLCARBAMOYLADENOSINE DEHYDRATASE"/>
    <property type="match status" value="1"/>
</dbReference>
<proteinExistence type="predicted"/>
<dbReference type="Proteomes" id="UP000262969">
    <property type="component" value="Unassembled WGS sequence"/>
</dbReference>
<dbReference type="GO" id="GO:0061503">
    <property type="term" value="F:tRNA threonylcarbamoyladenosine dehydratase"/>
    <property type="evidence" value="ECO:0007669"/>
    <property type="project" value="TreeGrafter"/>
</dbReference>
<evidence type="ECO:0000313" key="2">
    <source>
        <dbReference type="EMBL" id="HCL02076.1"/>
    </source>
</evidence>
<name>A0A3D2X531_9FIRM</name>
<dbReference type="SUPFAM" id="SSF69572">
    <property type="entry name" value="Activating enzymes of the ubiquitin-like proteins"/>
    <property type="match status" value="1"/>
</dbReference>
<evidence type="ECO:0000259" key="1">
    <source>
        <dbReference type="Pfam" id="PF00899"/>
    </source>
</evidence>
<dbReference type="InterPro" id="IPR035985">
    <property type="entry name" value="Ubiquitin-activating_enz"/>
</dbReference>
<comment type="caution">
    <text evidence="2">The sequence shown here is derived from an EMBL/GenBank/DDBJ whole genome shotgun (WGS) entry which is preliminary data.</text>
</comment>
<dbReference type="GO" id="GO:0008641">
    <property type="term" value="F:ubiquitin-like modifier activating enzyme activity"/>
    <property type="evidence" value="ECO:0007669"/>
    <property type="project" value="InterPro"/>
</dbReference>
<feature type="domain" description="THIF-type NAD/FAD binding fold" evidence="1">
    <location>
        <begin position="7"/>
        <end position="235"/>
    </location>
</feature>
<evidence type="ECO:0000313" key="3">
    <source>
        <dbReference type="Proteomes" id="UP000262969"/>
    </source>
</evidence>
<dbReference type="AlphaFoldDB" id="A0A3D2X531"/>
<dbReference type="EMBL" id="DPVV01000223">
    <property type="protein sequence ID" value="HCL02076.1"/>
    <property type="molecule type" value="Genomic_DNA"/>
</dbReference>
<dbReference type="GO" id="GO:0061504">
    <property type="term" value="P:cyclic threonylcarbamoyladenosine biosynthetic process"/>
    <property type="evidence" value="ECO:0007669"/>
    <property type="project" value="TreeGrafter"/>
</dbReference>
<dbReference type="InterPro" id="IPR000594">
    <property type="entry name" value="ThiF_NAD_FAD-bd"/>
</dbReference>
<reference evidence="2 3" key="1">
    <citation type="journal article" date="2018" name="Nat. Biotechnol.">
        <title>A standardized bacterial taxonomy based on genome phylogeny substantially revises the tree of life.</title>
        <authorList>
            <person name="Parks D.H."/>
            <person name="Chuvochina M."/>
            <person name="Waite D.W."/>
            <person name="Rinke C."/>
            <person name="Skarshewski A."/>
            <person name="Chaumeil P.A."/>
            <person name="Hugenholtz P."/>
        </authorList>
    </citation>
    <scope>NUCLEOTIDE SEQUENCE [LARGE SCALE GENOMIC DNA]</scope>
    <source>
        <strain evidence="2">UBA11728</strain>
    </source>
</reference>
<dbReference type="FunFam" id="3.40.50.720:FF:000141">
    <property type="entry name" value="tRNA threonylcarbamoyladenosine dehydratase"/>
    <property type="match status" value="1"/>
</dbReference>
<dbReference type="Gene3D" id="3.40.50.720">
    <property type="entry name" value="NAD(P)-binding Rossmann-like Domain"/>
    <property type="match status" value="1"/>
</dbReference>
<organism evidence="2 3">
    <name type="scientific">Lachnoclostridium phytofermentans</name>
    <dbReference type="NCBI Taxonomy" id="66219"/>
    <lineage>
        <taxon>Bacteria</taxon>
        <taxon>Bacillati</taxon>
        <taxon>Bacillota</taxon>
        <taxon>Clostridia</taxon>
        <taxon>Lachnospirales</taxon>
        <taxon>Lachnospiraceae</taxon>
    </lineage>
</organism>
<dbReference type="InterPro" id="IPR045886">
    <property type="entry name" value="ThiF/MoeB/HesA"/>
</dbReference>
<dbReference type="CDD" id="cd00755">
    <property type="entry name" value="YgdL_like"/>
    <property type="match status" value="1"/>
</dbReference>
<sequence>MENQFQRSAFIIGEEGIEKLQQSHVAVFGVGGVGGYVVEALVRSGIGEITIVDNDTVCLSNINRQIIATHDTVGQYKVDVMEKRIKSINPNAIIHSHRCFFLPETADQFDFASYDYVVDAIDTVAGKLALVDKAQAVGTPIMCSMGAGNKLDPTKFEVADIYKTSICPLAKVMRSECKKRGIKKLKVVYSKELPITPVMQPEEPTQRRSTPGSIAFVPSAAGLIIASTVVRDLLGK</sequence>
<dbReference type="PANTHER" id="PTHR43267:SF1">
    <property type="entry name" value="TRNA THREONYLCARBAMOYLADENOSINE DEHYDRATASE"/>
    <property type="match status" value="1"/>
</dbReference>
<gene>
    <name evidence="2" type="ORF">DHW61_06605</name>
</gene>
<accession>A0A3D2X531</accession>
<dbReference type="Pfam" id="PF00899">
    <property type="entry name" value="ThiF"/>
    <property type="match status" value="1"/>
</dbReference>